<dbReference type="Pfam" id="PF00415">
    <property type="entry name" value="RCC1"/>
    <property type="match status" value="2"/>
</dbReference>
<feature type="repeat" description="RCC1" evidence="1">
    <location>
        <begin position="74"/>
        <end position="133"/>
    </location>
</feature>
<evidence type="ECO:0000313" key="2">
    <source>
        <dbReference type="EMBL" id="CAI4020752.1"/>
    </source>
</evidence>
<feature type="repeat" description="RCC1" evidence="1">
    <location>
        <begin position="180"/>
        <end position="235"/>
    </location>
</feature>
<evidence type="ECO:0000313" key="3">
    <source>
        <dbReference type="EMBL" id="CAL1174127.1"/>
    </source>
</evidence>
<gene>
    <name evidence="2" type="ORF">C1SCF055_LOCUS45138</name>
</gene>
<dbReference type="OrthoDB" id="10256179at2759"/>
<sequence>AQHTVVLTEDGHLYATGKGDFGRLGRGDTNDEVDFHVIDYFEHTDDSILEPGDPARICKVACGENFSAAMSEQGELWVWGRNDYGQLGLGEEAMGDMYSAERFPRLVRALPLEGHKVVDFACGEHHVICVTSEGQLFEWGDRSWLEPHRVLPPQIEDEDFHRIVKVAAGDKCSFALTESGKLFTWGSKSSGCLALGPESPKNVVEPSPINPEVFKHQKVVDIVASKYRCLAISDESQYVS</sequence>
<dbReference type="EMBL" id="CAMXCT010006830">
    <property type="protein sequence ID" value="CAI4020752.1"/>
    <property type="molecule type" value="Genomic_DNA"/>
</dbReference>
<dbReference type="PANTHER" id="PTHR45982">
    <property type="entry name" value="REGULATOR OF CHROMOSOME CONDENSATION"/>
    <property type="match status" value="1"/>
</dbReference>
<dbReference type="PRINTS" id="PR00633">
    <property type="entry name" value="RCCNDNSATION"/>
</dbReference>
<reference evidence="2" key="1">
    <citation type="submission" date="2022-10" db="EMBL/GenBank/DDBJ databases">
        <authorList>
            <person name="Chen Y."/>
            <person name="Dougan E. K."/>
            <person name="Chan C."/>
            <person name="Rhodes N."/>
            <person name="Thang M."/>
        </authorList>
    </citation>
    <scope>NUCLEOTIDE SEQUENCE</scope>
</reference>
<comment type="caution">
    <text evidence="2">The sequence shown here is derived from an EMBL/GenBank/DDBJ whole genome shotgun (WGS) entry which is preliminary data.</text>
</comment>
<evidence type="ECO:0000313" key="4">
    <source>
        <dbReference type="Proteomes" id="UP001152797"/>
    </source>
</evidence>
<evidence type="ECO:0000256" key="1">
    <source>
        <dbReference type="PROSITE-ProRule" id="PRU00235"/>
    </source>
</evidence>
<feature type="non-terminal residue" evidence="2">
    <location>
        <position position="240"/>
    </location>
</feature>
<reference evidence="3" key="2">
    <citation type="submission" date="2024-04" db="EMBL/GenBank/DDBJ databases">
        <authorList>
            <person name="Chen Y."/>
            <person name="Shah S."/>
            <person name="Dougan E. K."/>
            <person name="Thang M."/>
            <person name="Chan C."/>
        </authorList>
    </citation>
    <scope>NUCLEOTIDE SEQUENCE [LARGE SCALE GENOMIC DNA]</scope>
</reference>
<dbReference type="InterPro" id="IPR009091">
    <property type="entry name" value="RCC1/BLIP-II"/>
</dbReference>
<dbReference type="Proteomes" id="UP001152797">
    <property type="component" value="Unassembled WGS sequence"/>
</dbReference>
<accession>A0A9P1M5B6</accession>
<feature type="repeat" description="RCC1" evidence="1">
    <location>
        <begin position="134"/>
        <end position="179"/>
    </location>
</feature>
<dbReference type="PANTHER" id="PTHR45982:SF1">
    <property type="entry name" value="REGULATOR OF CHROMOSOME CONDENSATION"/>
    <property type="match status" value="1"/>
</dbReference>
<feature type="repeat" description="RCC1" evidence="1">
    <location>
        <begin position="11"/>
        <end position="73"/>
    </location>
</feature>
<proteinExistence type="predicted"/>
<organism evidence="2">
    <name type="scientific">Cladocopium goreaui</name>
    <dbReference type="NCBI Taxonomy" id="2562237"/>
    <lineage>
        <taxon>Eukaryota</taxon>
        <taxon>Sar</taxon>
        <taxon>Alveolata</taxon>
        <taxon>Dinophyceae</taxon>
        <taxon>Suessiales</taxon>
        <taxon>Symbiodiniaceae</taxon>
        <taxon>Cladocopium</taxon>
    </lineage>
</organism>
<dbReference type="SUPFAM" id="SSF50985">
    <property type="entry name" value="RCC1/BLIP-II"/>
    <property type="match status" value="1"/>
</dbReference>
<dbReference type="PROSITE" id="PS50012">
    <property type="entry name" value="RCC1_3"/>
    <property type="match status" value="4"/>
</dbReference>
<protein>
    <submittedName>
        <fullName evidence="2">Uncharacterized protein</fullName>
    </submittedName>
</protein>
<dbReference type="InterPro" id="IPR000408">
    <property type="entry name" value="Reg_chr_condens"/>
</dbReference>
<dbReference type="Pfam" id="PF13540">
    <property type="entry name" value="RCC1_2"/>
    <property type="match status" value="1"/>
</dbReference>
<dbReference type="AlphaFoldDB" id="A0A9P1M5B6"/>
<dbReference type="Gene3D" id="2.130.10.30">
    <property type="entry name" value="Regulator of chromosome condensation 1/beta-lactamase-inhibitor protein II"/>
    <property type="match status" value="1"/>
</dbReference>
<name>A0A9P1M5B6_9DINO</name>
<dbReference type="EMBL" id="CAMXCT030006830">
    <property type="protein sequence ID" value="CAL4808064.1"/>
    <property type="molecule type" value="Genomic_DNA"/>
</dbReference>
<dbReference type="InterPro" id="IPR051553">
    <property type="entry name" value="Ran_GTPase-activating"/>
</dbReference>
<keyword evidence="4" id="KW-1185">Reference proteome</keyword>
<dbReference type="EMBL" id="CAMXCT020006830">
    <property type="protein sequence ID" value="CAL1174127.1"/>
    <property type="molecule type" value="Genomic_DNA"/>
</dbReference>